<keyword evidence="2" id="KW-1185">Reference proteome</keyword>
<dbReference type="AlphaFoldDB" id="A0A183BLG1"/>
<sequence length="98" mass="10683">MGRFAAVTRLSDETEDTSSPRSSQTTHNGKSSHSFIFWAPFGHIAAAAVATVEEDPPAMFELFTVSRSFTAFFLLIWWPDEPPSSAPFTISAPIANCS</sequence>
<reference evidence="2" key="1">
    <citation type="submission" date="2014-05" db="EMBL/GenBank/DDBJ databases">
        <title>The genome and life-stage specific transcriptomes of Globodera pallida elucidate key aspects of plant parasitism by a cyst nematode.</title>
        <authorList>
            <person name="Cotton J.A."/>
            <person name="Lilley C.J."/>
            <person name="Jones L.M."/>
            <person name="Kikuchi T."/>
            <person name="Reid A.J."/>
            <person name="Thorpe P."/>
            <person name="Tsai I.J."/>
            <person name="Beasley H."/>
            <person name="Blok V."/>
            <person name="Cock P.J.A."/>
            <person name="Van den Akker S.E."/>
            <person name="Holroyd N."/>
            <person name="Hunt M."/>
            <person name="Mantelin S."/>
            <person name="Naghra H."/>
            <person name="Pain A."/>
            <person name="Palomares-Rius J.E."/>
            <person name="Zarowiecki M."/>
            <person name="Berriman M."/>
            <person name="Jones J.T."/>
            <person name="Urwin P.E."/>
        </authorList>
    </citation>
    <scope>NUCLEOTIDE SEQUENCE [LARGE SCALE GENOMIC DNA]</scope>
    <source>
        <strain evidence="2">Lindley</strain>
    </source>
</reference>
<evidence type="ECO:0000313" key="3">
    <source>
        <dbReference type="WBParaSite" id="GPLIN_000144600"/>
    </source>
</evidence>
<organism evidence="2 3">
    <name type="scientific">Globodera pallida</name>
    <name type="common">Potato cyst nematode worm</name>
    <name type="synonym">Heterodera pallida</name>
    <dbReference type="NCBI Taxonomy" id="36090"/>
    <lineage>
        <taxon>Eukaryota</taxon>
        <taxon>Metazoa</taxon>
        <taxon>Ecdysozoa</taxon>
        <taxon>Nematoda</taxon>
        <taxon>Chromadorea</taxon>
        <taxon>Rhabditida</taxon>
        <taxon>Tylenchina</taxon>
        <taxon>Tylenchomorpha</taxon>
        <taxon>Tylenchoidea</taxon>
        <taxon>Heteroderidae</taxon>
        <taxon>Heteroderinae</taxon>
        <taxon>Globodera</taxon>
    </lineage>
</organism>
<protein>
    <submittedName>
        <fullName evidence="3">Secreted protein</fullName>
    </submittedName>
</protein>
<dbReference type="WBParaSite" id="GPLIN_000144600">
    <property type="protein sequence ID" value="GPLIN_000144600"/>
    <property type="gene ID" value="GPLIN_000144600"/>
</dbReference>
<proteinExistence type="predicted"/>
<accession>A0A183BLG1</accession>
<evidence type="ECO:0000256" key="1">
    <source>
        <dbReference type="SAM" id="MobiDB-lite"/>
    </source>
</evidence>
<dbReference type="Proteomes" id="UP000050741">
    <property type="component" value="Unassembled WGS sequence"/>
</dbReference>
<reference evidence="3" key="2">
    <citation type="submission" date="2016-06" db="UniProtKB">
        <authorList>
            <consortium name="WormBaseParasite"/>
        </authorList>
    </citation>
    <scope>IDENTIFICATION</scope>
</reference>
<feature type="compositionally biased region" description="Polar residues" evidence="1">
    <location>
        <begin position="17"/>
        <end position="31"/>
    </location>
</feature>
<name>A0A183BLG1_GLOPA</name>
<feature type="region of interest" description="Disordered" evidence="1">
    <location>
        <begin position="1"/>
        <end position="31"/>
    </location>
</feature>
<evidence type="ECO:0000313" key="2">
    <source>
        <dbReference type="Proteomes" id="UP000050741"/>
    </source>
</evidence>